<proteinExistence type="predicted"/>
<dbReference type="OrthoDB" id="9767928at2"/>
<reference evidence="6 7" key="1">
    <citation type="submission" date="2018-06" db="EMBL/GenBank/DDBJ databases">
        <title>Azoarcus communis strain SWub3 genome.</title>
        <authorList>
            <person name="Zorraquino Salvo V."/>
            <person name="Toubiana D."/>
            <person name="Blumwald E."/>
        </authorList>
    </citation>
    <scope>NUCLEOTIDE SEQUENCE [LARGE SCALE GENOMIC DNA]</scope>
    <source>
        <strain evidence="6 7">SWub3</strain>
    </source>
</reference>
<dbReference type="InterPro" id="IPR051169">
    <property type="entry name" value="NADH-Q_oxidoreductase"/>
</dbReference>
<dbReference type="NCBIfam" id="TIGR03169">
    <property type="entry name" value="Nterm_to_SelD"/>
    <property type="match status" value="1"/>
</dbReference>
<protein>
    <submittedName>
        <fullName evidence="6">Pyridine nucleotide-disulfide oxidoreductase</fullName>
    </submittedName>
</protein>
<keyword evidence="4" id="KW-0560">Oxidoreductase</keyword>
<gene>
    <name evidence="6" type="ORF">DNK49_08630</name>
</gene>
<keyword evidence="2" id="KW-0285">Flavoprotein</keyword>
<dbReference type="AlphaFoldDB" id="A0A323UXV5"/>
<dbReference type="Proteomes" id="UP000248259">
    <property type="component" value="Unassembled WGS sequence"/>
</dbReference>
<feature type="domain" description="FAD/NAD(P)-binding" evidence="5">
    <location>
        <begin position="5"/>
        <end position="287"/>
    </location>
</feature>
<dbReference type="RefSeq" id="WP_110523950.1">
    <property type="nucleotide sequence ID" value="NZ_QKOE01000005.1"/>
</dbReference>
<dbReference type="GO" id="GO:0003955">
    <property type="term" value="F:NAD(P)H dehydrogenase (quinone) activity"/>
    <property type="evidence" value="ECO:0007669"/>
    <property type="project" value="TreeGrafter"/>
</dbReference>
<dbReference type="SUPFAM" id="SSF51905">
    <property type="entry name" value="FAD/NAD(P)-binding domain"/>
    <property type="match status" value="2"/>
</dbReference>
<dbReference type="InterPro" id="IPR017584">
    <property type="entry name" value="Pyridine_nucleo_diS_OxRdtase_N"/>
</dbReference>
<accession>A0A323UXV5</accession>
<dbReference type="Pfam" id="PF07992">
    <property type="entry name" value="Pyr_redox_2"/>
    <property type="match status" value="1"/>
</dbReference>
<evidence type="ECO:0000256" key="3">
    <source>
        <dbReference type="ARBA" id="ARBA00022827"/>
    </source>
</evidence>
<keyword evidence="7" id="KW-1185">Reference proteome</keyword>
<dbReference type="PRINTS" id="PR00368">
    <property type="entry name" value="FADPNR"/>
</dbReference>
<comment type="caution">
    <text evidence="6">The sequence shown here is derived from an EMBL/GenBank/DDBJ whole genome shotgun (WGS) entry which is preliminary data.</text>
</comment>
<evidence type="ECO:0000256" key="1">
    <source>
        <dbReference type="ARBA" id="ARBA00001974"/>
    </source>
</evidence>
<evidence type="ECO:0000313" key="6">
    <source>
        <dbReference type="EMBL" id="PZA16723.1"/>
    </source>
</evidence>
<dbReference type="InterPro" id="IPR036188">
    <property type="entry name" value="FAD/NAD-bd_sf"/>
</dbReference>
<sequence>MNRLILAGGGHAHLHVLKSLARRRWPDVEVVLLTPYARQIYSGMVPGWMAGHYALDQCAASLHQLSSAAGVSLQLASLTAINADTRTLETSAGTMLDYDVLSVDTGANVDVSCLAASGVRSLSVRPLEQFVVDWCSLLEAARQQGRWRLAVVGGGAAGVELALAAQYRLAKEIGHTNVSVTVVSGSPLLPGHGIRIREHVSTCLGERGIAVVKARAAGSPNGLLLDDGTALEVDAVIAATGVQPPAWLRRSGLALAMDGFIAVGEGQQSTSHSNVFAGGDIASRVDHPHAKSGVYAVRSGPVLANNLQRALQGQSPLPYTPQRRSLYLLATGPRDAILSWNGLTARAGWIWRWKNWIDQRFMRQYRLNTPSARGEQHGAS</sequence>
<name>A0A323UXV5_9RHOO</name>
<evidence type="ECO:0000256" key="2">
    <source>
        <dbReference type="ARBA" id="ARBA00022630"/>
    </source>
</evidence>
<evidence type="ECO:0000256" key="4">
    <source>
        <dbReference type="ARBA" id="ARBA00023002"/>
    </source>
</evidence>
<dbReference type="PANTHER" id="PTHR42913">
    <property type="entry name" value="APOPTOSIS-INDUCING FACTOR 1"/>
    <property type="match status" value="1"/>
</dbReference>
<keyword evidence="3" id="KW-0274">FAD</keyword>
<dbReference type="GO" id="GO:0019646">
    <property type="term" value="P:aerobic electron transport chain"/>
    <property type="evidence" value="ECO:0007669"/>
    <property type="project" value="TreeGrafter"/>
</dbReference>
<dbReference type="InterPro" id="IPR023753">
    <property type="entry name" value="FAD/NAD-binding_dom"/>
</dbReference>
<comment type="cofactor">
    <cofactor evidence="1">
        <name>FAD</name>
        <dbReference type="ChEBI" id="CHEBI:57692"/>
    </cofactor>
</comment>
<evidence type="ECO:0000313" key="7">
    <source>
        <dbReference type="Proteomes" id="UP000248259"/>
    </source>
</evidence>
<dbReference type="Gene3D" id="3.50.50.100">
    <property type="match status" value="1"/>
</dbReference>
<evidence type="ECO:0000259" key="5">
    <source>
        <dbReference type="Pfam" id="PF07992"/>
    </source>
</evidence>
<dbReference type="EMBL" id="QKOE01000005">
    <property type="protein sequence ID" value="PZA16723.1"/>
    <property type="molecule type" value="Genomic_DNA"/>
</dbReference>
<dbReference type="PANTHER" id="PTHR42913:SF9">
    <property type="entry name" value="SLR1591 PROTEIN"/>
    <property type="match status" value="1"/>
</dbReference>
<organism evidence="6 7">
    <name type="scientific">Parazoarcus communis SWub3 = DSM 12120</name>
    <dbReference type="NCBI Taxonomy" id="1121029"/>
    <lineage>
        <taxon>Bacteria</taxon>
        <taxon>Pseudomonadati</taxon>
        <taxon>Pseudomonadota</taxon>
        <taxon>Betaproteobacteria</taxon>
        <taxon>Rhodocyclales</taxon>
        <taxon>Zoogloeaceae</taxon>
        <taxon>Parazoarcus</taxon>
    </lineage>
</organism>